<organism evidence="2">
    <name type="scientific">Arundo donax</name>
    <name type="common">Giant reed</name>
    <name type="synonym">Donax arundinaceus</name>
    <dbReference type="NCBI Taxonomy" id="35708"/>
    <lineage>
        <taxon>Eukaryota</taxon>
        <taxon>Viridiplantae</taxon>
        <taxon>Streptophyta</taxon>
        <taxon>Embryophyta</taxon>
        <taxon>Tracheophyta</taxon>
        <taxon>Spermatophyta</taxon>
        <taxon>Magnoliopsida</taxon>
        <taxon>Liliopsida</taxon>
        <taxon>Poales</taxon>
        <taxon>Poaceae</taxon>
        <taxon>PACMAD clade</taxon>
        <taxon>Arundinoideae</taxon>
        <taxon>Arundineae</taxon>
        <taxon>Arundo</taxon>
    </lineage>
</organism>
<reference evidence="2" key="2">
    <citation type="journal article" date="2015" name="Data Brief">
        <title>Shoot transcriptome of the giant reed, Arundo donax.</title>
        <authorList>
            <person name="Barrero R.A."/>
            <person name="Guerrero F.D."/>
            <person name="Moolhuijzen P."/>
            <person name="Goolsby J.A."/>
            <person name="Tidwell J."/>
            <person name="Bellgard S.E."/>
            <person name="Bellgard M.I."/>
        </authorList>
    </citation>
    <scope>NUCLEOTIDE SEQUENCE</scope>
    <source>
        <tissue evidence="2">Shoot tissue taken approximately 20 cm above the soil surface</tissue>
    </source>
</reference>
<dbReference type="EMBL" id="GBRH01265637">
    <property type="protein sequence ID" value="JAD32258.1"/>
    <property type="molecule type" value="Transcribed_RNA"/>
</dbReference>
<feature type="region of interest" description="Disordered" evidence="1">
    <location>
        <begin position="16"/>
        <end position="41"/>
    </location>
</feature>
<sequence length="111" mass="12199">MELWCAATAMEAVARRRREDGARTPTYERRCHRPAPPPPRRWERAMDPAALPAPAPPVTTRHAFVVLESRSSAEEEDDVARVSCCETSDGAETEPAAPSGARQGHRQPSLP</sequence>
<evidence type="ECO:0000313" key="2">
    <source>
        <dbReference type="EMBL" id="JAD32258.1"/>
    </source>
</evidence>
<name>A0A0A8Z3J9_ARUDO</name>
<accession>A0A0A8Z3J9</accession>
<evidence type="ECO:0000256" key="1">
    <source>
        <dbReference type="SAM" id="MobiDB-lite"/>
    </source>
</evidence>
<protein>
    <submittedName>
        <fullName evidence="2">Uncharacterized protein</fullName>
    </submittedName>
</protein>
<feature type="compositionally biased region" description="Basic and acidic residues" evidence="1">
    <location>
        <begin position="16"/>
        <end position="29"/>
    </location>
</feature>
<feature type="region of interest" description="Disordered" evidence="1">
    <location>
        <begin position="70"/>
        <end position="111"/>
    </location>
</feature>
<proteinExistence type="predicted"/>
<dbReference type="AlphaFoldDB" id="A0A0A8Z3J9"/>
<reference evidence="2" key="1">
    <citation type="submission" date="2014-09" db="EMBL/GenBank/DDBJ databases">
        <authorList>
            <person name="Magalhaes I.L.F."/>
            <person name="Oliveira U."/>
            <person name="Santos F.R."/>
            <person name="Vidigal T.H.D.A."/>
            <person name="Brescovit A.D."/>
            <person name="Santos A.J."/>
        </authorList>
    </citation>
    <scope>NUCLEOTIDE SEQUENCE</scope>
    <source>
        <tissue evidence="2">Shoot tissue taken approximately 20 cm above the soil surface</tissue>
    </source>
</reference>